<evidence type="ECO:0000256" key="1">
    <source>
        <dbReference type="SAM" id="Phobius"/>
    </source>
</evidence>
<sequence>MSSVEKSLLNDMGINDNFLHIIALNIKTYMVLLKEMALQCAFYFLIFITLFCEERSDDANKQTHLQLKNT</sequence>
<feature type="transmembrane region" description="Helical" evidence="1">
    <location>
        <begin position="36"/>
        <end position="52"/>
    </location>
</feature>
<dbReference type="EMBL" id="REGN01002755">
    <property type="protein sequence ID" value="RNA26349.1"/>
    <property type="molecule type" value="Genomic_DNA"/>
</dbReference>
<organism evidence="2 3">
    <name type="scientific">Brachionus plicatilis</name>
    <name type="common">Marine rotifer</name>
    <name type="synonym">Brachionus muelleri</name>
    <dbReference type="NCBI Taxonomy" id="10195"/>
    <lineage>
        <taxon>Eukaryota</taxon>
        <taxon>Metazoa</taxon>
        <taxon>Spiralia</taxon>
        <taxon>Gnathifera</taxon>
        <taxon>Rotifera</taxon>
        <taxon>Eurotatoria</taxon>
        <taxon>Monogononta</taxon>
        <taxon>Pseudotrocha</taxon>
        <taxon>Ploima</taxon>
        <taxon>Brachionidae</taxon>
        <taxon>Brachionus</taxon>
    </lineage>
</organism>
<gene>
    <name evidence="2" type="ORF">BpHYR1_004046</name>
</gene>
<keyword evidence="3" id="KW-1185">Reference proteome</keyword>
<dbReference type="AlphaFoldDB" id="A0A3M7RSB2"/>
<dbReference type="Proteomes" id="UP000276133">
    <property type="component" value="Unassembled WGS sequence"/>
</dbReference>
<keyword evidence="1" id="KW-1133">Transmembrane helix</keyword>
<name>A0A3M7RSB2_BRAPC</name>
<protein>
    <submittedName>
        <fullName evidence="2">Uncharacterized protein</fullName>
    </submittedName>
</protein>
<proteinExistence type="predicted"/>
<evidence type="ECO:0000313" key="2">
    <source>
        <dbReference type="EMBL" id="RNA26349.1"/>
    </source>
</evidence>
<reference evidence="2 3" key="1">
    <citation type="journal article" date="2018" name="Sci. Rep.">
        <title>Genomic signatures of local adaptation to the degree of environmental predictability in rotifers.</title>
        <authorList>
            <person name="Franch-Gras L."/>
            <person name="Hahn C."/>
            <person name="Garcia-Roger E.M."/>
            <person name="Carmona M.J."/>
            <person name="Serra M."/>
            <person name="Gomez A."/>
        </authorList>
    </citation>
    <scope>NUCLEOTIDE SEQUENCE [LARGE SCALE GENOMIC DNA]</scope>
    <source>
        <strain evidence="2">HYR1</strain>
    </source>
</reference>
<keyword evidence="1" id="KW-0472">Membrane</keyword>
<evidence type="ECO:0000313" key="3">
    <source>
        <dbReference type="Proteomes" id="UP000276133"/>
    </source>
</evidence>
<comment type="caution">
    <text evidence="2">The sequence shown here is derived from an EMBL/GenBank/DDBJ whole genome shotgun (WGS) entry which is preliminary data.</text>
</comment>
<keyword evidence="1" id="KW-0812">Transmembrane</keyword>
<accession>A0A3M7RSB2</accession>